<evidence type="ECO:0000313" key="2">
    <source>
        <dbReference type="EMBL" id="KAK0665732.1"/>
    </source>
</evidence>
<proteinExistence type="predicted"/>
<dbReference type="EMBL" id="JAULSY010000103">
    <property type="protein sequence ID" value="KAK0665732.1"/>
    <property type="molecule type" value="Genomic_DNA"/>
</dbReference>
<evidence type="ECO:0000256" key="1">
    <source>
        <dbReference type="SAM" id="MobiDB-lite"/>
    </source>
</evidence>
<accession>A0AA39Z8F4</accession>
<reference evidence="2" key="1">
    <citation type="submission" date="2023-06" db="EMBL/GenBank/DDBJ databases">
        <title>Genome-scale phylogeny and comparative genomics of the fungal order Sordariales.</title>
        <authorList>
            <consortium name="Lawrence Berkeley National Laboratory"/>
            <person name="Hensen N."/>
            <person name="Bonometti L."/>
            <person name="Westerberg I."/>
            <person name="Brannstrom I.O."/>
            <person name="Guillou S."/>
            <person name="Cros-Aarteil S."/>
            <person name="Calhoun S."/>
            <person name="Haridas S."/>
            <person name="Kuo A."/>
            <person name="Mondo S."/>
            <person name="Pangilinan J."/>
            <person name="Riley R."/>
            <person name="Labutti K."/>
            <person name="Andreopoulos B."/>
            <person name="Lipzen A."/>
            <person name="Chen C."/>
            <person name="Yanf M."/>
            <person name="Daum C."/>
            <person name="Ng V."/>
            <person name="Clum A."/>
            <person name="Steindorff A."/>
            <person name="Ohm R."/>
            <person name="Martin F."/>
            <person name="Silar P."/>
            <person name="Natvig D."/>
            <person name="Lalanne C."/>
            <person name="Gautier V."/>
            <person name="Ament-Velasquez S.L."/>
            <person name="Kruys A."/>
            <person name="Hutchinson M.I."/>
            <person name="Powell A.J."/>
            <person name="Barry K."/>
            <person name="Miller A.N."/>
            <person name="Grigoriev I.V."/>
            <person name="Debuchy R."/>
            <person name="Gladieux P."/>
            <person name="Thoren M.H."/>
            <person name="Johannesson H."/>
        </authorList>
    </citation>
    <scope>NUCLEOTIDE SEQUENCE</scope>
    <source>
        <strain evidence="2">CBS 307.81</strain>
    </source>
</reference>
<dbReference type="AlphaFoldDB" id="A0AA39Z8F4"/>
<name>A0AA39Z8F4_9PEZI</name>
<feature type="compositionally biased region" description="Basic and acidic residues" evidence="1">
    <location>
        <begin position="7"/>
        <end position="16"/>
    </location>
</feature>
<evidence type="ECO:0000313" key="3">
    <source>
        <dbReference type="Proteomes" id="UP001174997"/>
    </source>
</evidence>
<protein>
    <submittedName>
        <fullName evidence="2">Uncharacterized protein</fullName>
    </submittedName>
</protein>
<feature type="region of interest" description="Disordered" evidence="1">
    <location>
        <begin position="104"/>
        <end position="127"/>
    </location>
</feature>
<gene>
    <name evidence="2" type="ORF">QBC41DRAFT_10129</name>
</gene>
<keyword evidence="3" id="KW-1185">Reference proteome</keyword>
<sequence length="487" mass="55108">MSRPQKRKLDFGPSERRPKRFSWRGNGPVPRPTPNKETQALYDVWQQAEREVNLEDLRRLNEPPKFVGHDEFLLASQAPSRSCSPSCASTIHSVTNAMNNVDLNQQDSKSRRRRATRSRPLSKPAKAKAAFMRKLGACDDCRRRRVGCAREHWELHLFEEAWRVKHGPLPEEEYIKPTPLPEYGVEYFKTEFQLTRILPPQVPGPAHAPAPQENNRFQARFSELDDLAGVGGQVPDPTGPALGPAGEEIDSMLQTLQHEDHEEPPAITVELSDHYFETDHDVTFTSTDFIEPAPAAYSNPAPEDETWLGVADYQYTPIGKQTFTLNRQPHFECLGTSTAEDDGGEFPCGHRYHTLELLVEHFYNAHHVFENREERGRCLNCFLDWDFTNPQELTEPCKQCGRDQHEKWYWGFINKATPPSLTSDTTSVRVNSRDGYGYGMQQGGSPFGNQSSNLYGQSQSTSGGYDFDGGFVFGNYGNGGNQYYKAA</sequence>
<feature type="region of interest" description="Disordered" evidence="1">
    <location>
        <begin position="1"/>
        <end position="38"/>
    </location>
</feature>
<comment type="caution">
    <text evidence="2">The sequence shown here is derived from an EMBL/GenBank/DDBJ whole genome shotgun (WGS) entry which is preliminary data.</text>
</comment>
<dbReference type="Proteomes" id="UP001174997">
    <property type="component" value="Unassembled WGS sequence"/>
</dbReference>
<organism evidence="2 3">
    <name type="scientific">Cercophora samala</name>
    <dbReference type="NCBI Taxonomy" id="330535"/>
    <lineage>
        <taxon>Eukaryota</taxon>
        <taxon>Fungi</taxon>
        <taxon>Dikarya</taxon>
        <taxon>Ascomycota</taxon>
        <taxon>Pezizomycotina</taxon>
        <taxon>Sordariomycetes</taxon>
        <taxon>Sordariomycetidae</taxon>
        <taxon>Sordariales</taxon>
        <taxon>Lasiosphaeriaceae</taxon>
        <taxon>Cercophora</taxon>
    </lineage>
</organism>